<gene>
    <name evidence="2" type="ORF">FXB42_06685</name>
</gene>
<sequence length="21" mass="2305">MDAGIITAKEFEAKKKQLLGL</sequence>
<evidence type="ECO:0000313" key="3">
    <source>
        <dbReference type="Proteomes" id="UP000322619"/>
    </source>
</evidence>
<dbReference type="AlphaFoldDB" id="A0A5D0WRL2"/>
<dbReference type="Pfam" id="PF09851">
    <property type="entry name" value="SHOCT"/>
    <property type="match status" value="1"/>
</dbReference>
<organism evidence="2 3">
    <name type="scientific">Acetobacterium wieringae</name>
    <dbReference type="NCBI Taxonomy" id="52694"/>
    <lineage>
        <taxon>Bacteria</taxon>
        <taxon>Bacillati</taxon>
        <taxon>Bacillota</taxon>
        <taxon>Clostridia</taxon>
        <taxon>Eubacteriales</taxon>
        <taxon>Eubacteriaceae</taxon>
        <taxon>Acetobacterium</taxon>
    </lineage>
</organism>
<dbReference type="RefSeq" id="WP_148637260.1">
    <property type="nucleotide sequence ID" value="NZ_VSLA01000011.1"/>
</dbReference>
<dbReference type="InterPro" id="IPR018649">
    <property type="entry name" value="SHOCT"/>
</dbReference>
<name>A0A5D0WRL2_9FIRM</name>
<proteinExistence type="predicted"/>
<reference evidence="2 3" key="1">
    <citation type="submission" date="2019-08" db="EMBL/GenBank/DDBJ databases">
        <title>Isolation and enrichment of carboxydotrophic bacteria from anaerobic sludge for the production of bio-based chemicals from syngas.</title>
        <authorList>
            <person name="Antares A.L."/>
            <person name="Moreira J."/>
            <person name="Diender M."/>
            <person name="Parshina S.N."/>
            <person name="Stams A.J.M."/>
            <person name="Alves M."/>
            <person name="Alves J.I."/>
            <person name="Sousa D.Z."/>
        </authorList>
    </citation>
    <scope>NUCLEOTIDE SEQUENCE [LARGE SCALE GENOMIC DNA]</scope>
    <source>
        <strain evidence="2 3">JM</strain>
    </source>
</reference>
<protein>
    <recommendedName>
        <fullName evidence="1">SHOCT domain-containing protein</fullName>
    </recommendedName>
</protein>
<accession>A0A5D0WRL2</accession>
<dbReference type="EMBL" id="VSLA01000011">
    <property type="protein sequence ID" value="TYC86391.1"/>
    <property type="molecule type" value="Genomic_DNA"/>
</dbReference>
<comment type="caution">
    <text evidence="2">The sequence shown here is derived from an EMBL/GenBank/DDBJ whole genome shotgun (WGS) entry which is preliminary data.</text>
</comment>
<evidence type="ECO:0000259" key="1">
    <source>
        <dbReference type="Pfam" id="PF09851"/>
    </source>
</evidence>
<dbReference type="Proteomes" id="UP000322619">
    <property type="component" value="Unassembled WGS sequence"/>
</dbReference>
<feature type="domain" description="SHOCT" evidence="1">
    <location>
        <begin position="2"/>
        <end position="19"/>
    </location>
</feature>
<evidence type="ECO:0000313" key="2">
    <source>
        <dbReference type="EMBL" id="TYC86391.1"/>
    </source>
</evidence>